<comment type="caution">
    <text evidence="3">The sequence shown here is derived from an EMBL/GenBank/DDBJ whole genome shotgun (WGS) entry which is preliminary data.</text>
</comment>
<feature type="region of interest" description="Disordered" evidence="1">
    <location>
        <begin position="165"/>
        <end position="194"/>
    </location>
</feature>
<keyword evidence="2" id="KW-1133">Transmembrane helix</keyword>
<feature type="compositionally biased region" description="Acidic residues" evidence="1">
    <location>
        <begin position="722"/>
        <end position="733"/>
    </location>
</feature>
<feature type="region of interest" description="Disordered" evidence="1">
    <location>
        <begin position="114"/>
        <end position="147"/>
    </location>
</feature>
<keyword evidence="2" id="KW-0812">Transmembrane</keyword>
<accession>A0A8H6HMP4</accession>
<dbReference type="Proteomes" id="UP000521943">
    <property type="component" value="Unassembled WGS sequence"/>
</dbReference>
<feature type="transmembrane region" description="Helical" evidence="2">
    <location>
        <begin position="27"/>
        <end position="51"/>
    </location>
</feature>
<feature type="compositionally biased region" description="Polar residues" evidence="1">
    <location>
        <begin position="682"/>
        <end position="693"/>
    </location>
</feature>
<feature type="region of interest" description="Disordered" evidence="1">
    <location>
        <begin position="467"/>
        <end position="491"/>
    </location>
</feature>
<sequence>MEVDNPLLRLSCTCIEFILRNYLLIKIFIWITFDLSAPLCSVLGWLVVAMVNVSARFHNPFIPFSNLPSLLSQDAVKLTESVPARRSAGEGEVQAHGLATSKIPIATTAAIPTANRQPTRTAGISPSVTTPHLRSHNRIRSGSIKRPCIPPPNLNHVVIPLSTPTPSYSCPRRGPAQTASARQTSEPAQPPKPFPTLAQRVLAELQPRGGASNRQSKNLRTVQETLPTRSEPAPASGPVSSLTQLRGTPERSPARFKSTLPGPSPAAPEGSEALARGVPLPQLTEPTPPLTRLPLPSDGRTAPHATRPVRSGERVRAPTTVAPSPISAPAAAGPAKKKKNRANRKSQPLSTVTLDRHASWTPSTSDAVSVDSFRSAQSALSLTGLDLTEILGVDLDDTTAPAPFTKRPFLARLPGKGYSPQTIAETPETTLDFPNATSTAFPQLLNELFTVESERIRSLASHASLALGGDKLPSSTPKPGTTHHQPRLSNEDLLRSETDFLWSLGSQEYPLSPPARVVTQSSVRAKPGRILLDQSRYQDAVRRNIATHTMYRQSTYDTSVESKTGRKVEPSEESGSQKPERVTTVQDAEEVAAVQEEWARGERMAAILEKGRKIREENDKAEVEQEQRRLEGAARMAAVLRKGRRIREEGIVATLQEETSLTDERSIVAEEESDQSDKDSSFASTVSLSNIVSDSDGIWSPPPRHHSRPSRRQGGRAPWEELSSEEEEDPEFE</sequence>
<feature type="compositionally biased region" description="Polar residues" evidence="1">
    <location>
        <begin position="115"/>
        <end position="132"/>
    </location>
</feature>
<keyword evidence="2" id="KW-0472">Membrane</keyword>
<evidence type="ECO:0000313" key="3">
    <source>
        <dbReference type="EMBL" id="KAF6748598.1"/>
    </source>
</evidence>
<evidence type="ECO:0000256" key="2">
    <source>
        <dbReference type="SAM" id="Phobius"/>
    </source>
</evidence>
<feature type="region of interest" description="Disordered" evidence="1">
    <location>
        <begin position="655"/>
        <end position="733"/>
    </location>
</feature>
<reference evidence="3 4" key="1">
    <citation type="submission" date="2020-07" db="EMBL/GenBank/DDBJ databases">
        <title>Comparative genomics of pyrophilous fungi reveals a link between fire events and developmental genes.</title>
        <authorList>
            <consortium name="DOE Joint Genome Institute"/>
            <person name="Steindorff A.S."/>
            <person name="Carver A."/>
            <person name="Calhoun S."/>
            <person name="Stillman K."/>
            <person name="Liu H."/>
            <person name="Lipzen A."/>
            <person name="Pangilinan J."/>
            <person name="Labutti K."/>
            <person name="Bruns T.D."/>
            <person name="Grigoriev I.V."/>
        </authorList>
    </citation>
    <scope>NUCLEOTIDE SEQUENCE [LARGE SCALE GENOMIC DNA]</scope>
    <source>
        <strain evidence="3 4">CBS 144469</strain>
    </source>
</reference>
<evidence type="ECO:0000313" key="4">
    <source>
        <dbReference type="Proteomes" id="UP000521943"/>
    </source>
</evidence>
<dbReference type="EMBL" id="JACGCI010000070">
    <property type="protein sequence ID" value="KAF6748598.1"/>
    <property type="molecule type" value="Genomic_DNA"/>
</dbReference>
<proteinExistence type="predicted"/>
<keyword evidence="4" id="KW-1185">Reference proteome</keyword>
<dbReference type="AlphaFoldDB" id="A0A8H6HMP4"/>
<feature type="compositionally biased region" description="Polar residues" evidence="1">
    <location>
        <begin position="473"/>
        <end position="483"/>
    </location>
</feature>
<protein>
    <submittedName>
        <fullName evidence="3">Uncharacterized protein</fullName>
    </submittedName>
</protein>
<name>A0A8H6HMP4_9AGAR</name>
<feature type="region of interest" description="Disordered" evidence="1">
    <location>
        <begin position="552"/>
        <end position="583"/>
    </location>
</feature>
<feature type="compositionally biased region" description="Basic residues" evidence="1">
    <location>
        <begin position="703"/>
        <end position="714"/>
    </location>
</feature>
<feature type="compositionally biased region" description="Basic residues" evidence="1">
    <location>
        <begin position="335"/>
        <end position="344"/>
    </location>
</feature>
<feature type="compositionally biased region" description="Polar residues" evidence="1">
    <location>
        <begin position="177"/>
        <end position="187"/>
    </location>
</feature>
<feature type="compositionally biased region" description="Low complexity" evidence="1">
    <location>
        <begin position="317"/>
        <end position="334"/>
    </location>
</feature>
<feature type="region of interest" description="Disordered" evidence="1">
    <location>
        <begin position="226"/>
        <end position="366"/>
    </location>
</feature>
<evidence type="ECO:0000256" key="1">
    <source>
        <dbReference type="SAM" id="MobiDB-lite"/>
    </source>
</evidence>
<gene>
    <name evidence="3" type="ORF">DFP72DRAFT_1145865</name>
</gene>
<organism evidence="3 4">
    <name type="scientific">Ephemerocybe angulata</name>
    <dbReference type="NCBI Taxonomy" id="980116"/>
    <lineage>
        <taxon>Eukaryota</taxon>
        <taxon>Fungi</taxon>
        <taxon>Dikarya</taxon>
        <taxon>Basidiomycota</taxon>
        <taxon>Agaricomycotina</taxon>
        <taxon>Agaricomycetes</taxon>
        <taxon>Agaricomycetidae</taxon>
        <taxon>Agaricales</taxon>
        <taxon>Agaricineae</taxon>
        <taxon>Psathyrellaceae</taxon>
        <taxon>Ephemerocybe</taxon>
    </lineage>
</organism>
<feature type="compositionally biased region" description="Polar residues" evidence="1">
    <location>
        <begin position="552"/>
        <end position="562"/>
    </location>
</feature>